<keyword evidence="2" id="KW-0477">Merozoite</keyword>
<evidence type="ECO:0000313" key="2">
    <source>
        <dbReference type="EMBL" id="BAL43074.1"/>
    </source>
</evidence>
<evidence type="ECO:0000256" key="1">
    <source>
        <dbReference type="SAM" id="SignalP"/>
    </source>
</evidence>
<reference evidence="2" key="1">
    <citation type="submission" date="2006-06" db="EMBL/GenBank/DDBJ databases">
        <title>merozoite antigen.</title>
        <authorList>
            <person name="Ikadai H."/>
            <person name="Taniguchi K."/>
            <person name="Oyamada T."/>
        </authorList>
    </citation>
    <scope>NUCLEOTIDE SEQUENCE</scope>
    <source>
        <strain evidence="2">USDA</strain>
    </source>
</reference>
<dbReference type="EMBL" id="AB262367">
    <property type="protein sequence ID" value="BAL43074.1"/>
    <property type="molecule type" value="mRNA"/>
</dbReference>
<feature type="chain" id="PRO_5003547870" evidence="1">
    <location>
        <begin position="21"/>
        <end position="268"/>
    </location>
</feature>
<organism evidence="2">
    <name type="scientific">Theileria equi</name>
    <name type="common">Babesia equi</name>
    <dbReference type="NCBI Taxonomy" id="5872"/>
    <lineage>
        <taxon>Eukaryota</taxon>
        <taxon>Sar</taxon>
        <taxon>Alveolata</taxon>
        <taxon>Apicomplexa</taxon>
        <taxon>Aconoidasida</taxon>
        <taxon>Piroplasmida</taxon>
        <taxon>Theileriidae</taxon>
        <taxon>Theileria</taxon>
    </lineage>
</organism>
<accession>H1A7A8</accession>
<dbReference type="AlphaFoldDB" id="H1A7A8"/>
<sequence>MKVFVFSVLLLGYPNFFCSALRGSNELTLDIDKFPDPIDIVTEKQNDLTIYKPYDPNALKNIVQGDKPIWFKKRGEKATKVVVYNADDAPSIVRVHFKAGDQDQMNIYYLQGDSWALKGTYDPDQPGSPLSGENPIPEREVPDLQLDITAAAAKGVQVNTFVSCNIPTKVFKVAPGAVIRSLAVGETAVWANEKENLKESKVYQPKGANESFIFTAVIDGGNGKNVTKFFKKEGAEVKELAKNEFEKMLKEFVDQEVLENAGQASGDL</sequence>
<gene>
    <name evidence="2" type="primary">p32</name>
</gene>
<dbReference type="VEuPathDB" id="PiroplasmaDB:BEWA_033020"/>
<feature type="signal peptide" evidence="1">
    <location>
        <begin position="1"/>
        <end position="20"/>
    </location>
</feature>
<protein>
    <submittedName>
        <fullName evidence="2">Merozoite antigen</fullName>
    </submittedName>
</protein>
<keyword evidence="1" id="KW-0732">Signal</keyword>
<proteinExistence type="evidence at transcript level"/>
<name>H1A7A8_THEEQ</name>